<dbReference type="EMBL" id="CP080333">
    <property type="protein sequence ID" value="QYL17825.1"/>
    <property type="molecule type" value="Genomic_DNA"/>
</dbReference>
<dbReference type="RefSeq" id="WP_220046128.1">
    <property type="nucleotide sequence ID" value="NZ_BAAAVX010000003.1"/>
</dbReference>
<dbReference type="Proteomes" id="UP000825367">
    <property type="component" value="Chromosome"/>
</dbReference>
<organism evidence="2 3">
    <name type="scientific">Mycolicibacterium pallens</name>
    <dbReference type="NCBI Taxonomy" id="370524"/>
    <lineage>
        <taxon>Bacteria</taxon>
        <taxon>Bacillati</taxon>
        <taxon>Actinomycetota</taxon>
        <taxon>Actinomycetes</taxon>
        <taxon>Mycobacteriales</taxon>
        <taxon>Mycobacteriaceae</taxon>
        <taxon>Mycolicibacterium</taxon>
    </lineage>
</organism>
<feature type="region of interest" description="Disordered" evidence="1">
    <location>
        <begin position="27"/>
        <end position="59"/>
    </location>
</feature>
<keyword evidence="3" id="KW-1185">Reference proteome</keyword>
<gene>
    <name evidence="2" type="ORF">K0O64_04520</name>
</gene>
<name>A0ABX8VPX4_9MYCO</name>
<proteinExistence type="predicted"/>
<sequence length="59" mass="6645">MVAIGAGGLSPGRFLSRIATWLRATETIEPEPRGKKPHYPPQRASFVEQATMSREMYRL</sequence>
<evidence type="ECO:0000313" key="2">
    <source>
        <dbReference type="EMBL" id="QYL17825.1"/>
    </source>
</evidence>
<evidence type="ECO:0000313" key="3">
    <source>
        <dbReference type="Proteomes" id="UP000825367"/>
    </source>
</evidence>
<reference evidence="2 3" key="1">
    <citation type="submission" date="2021-07" db="EMBL/GenBank/DDBJ databases">
        <title>Whole genome sequencing of non-tuberculosis mycobacteria type-strains.</title>
        <authorList>
            <person name="Igarashi Y."/>
            <person name="Osugi A."/>
            <person name="Mitarai S."/>
        </authorList>
    </citation>
    <scope>NUCLEOTIDE SEQUENCE [LARGE SCALE GENOMIC DNA]</scope>
    <source>
        <strain evidence="2 3">JCM 16370</strain>
    </source>
</reference>
<protein>
    <submittedName>
        <fullName evidence="2">Uncharacterized protein</fullName>
    </submittedName>
</protein>
<evidence type="ECO:0000256" key="1">
    <source>
        <dbReference type="SAM" id="MobiDB-lite"/>
    </source>
</evidence>
<accession>A0ABX8VPX4</accession>